<evidence type="ECO:0000313" key="3">
    <source>
        <dbReference type="Proteomes" id="UP001140510"/>
    </source>
</evidence>
<gene>
    <name evidence="2" type="ORF">N0V91_000623</name>
</gene>
<dbReference type="AlphaFoldDB" id="A0A9W8ZNH2"/>
<dbReference type="EMBL" id="JAPEVA010000003">
    <property type="protein sequence ID" value="KAJ4412155.1"/>
    <property type="molecule type" value="Genomic_DNA"/>
</dbReference>
<dbReference type="PROSITE" id="PS51502">
    <property type="entry name" value="S_R_A_B_BARREL"/>
    <property type="match status" value="1"/>
</dbReference>
<evidence type="ECO:0000259" key="1">
    <source>
        <dbReference type="PROSITE" id="PS51502"/>
    </source>
</evidence>
<protein>
    <recommendedName>
        <fullName evidence="1">Stress-response A/B barrel domain-containing protein</fullName>
    </recommendedName>
</protein>
<reference evidence="2" key="1">
    <citation type="submission" date="2022-10" db="EMBL/GenBank/DDBJ databases">
        <title>Tapping the CABI collections for fungal endophytes: first genome assemblies for Collariella, Neodidymelliopsis, Ascochyta clinopodiicola, Didymella pomorum, Didymosphaeria variabile, Neocosmospora piperis and Neocucurbitaria cava.</title>
        <authorList>
            <person name="Hill R."/>
        </authorList>
    </citation>
    <scope>NUCLEOTIDE SEQUENCE</scope>
    <source>
        <strain evidence="2">IMI 355091</strain>
    </source>
</reference>
<dbReference type="OrthoDB" id="1601230at2759"/>
<dbReference type="InterPro" id="IPR013097">
    <property type="entry name" value="Dabb"/>
</dbReference>
<feature type="domain" description="Stress-response A/B barrel" evidence="1">
    <location>
        <begin position="21"/>
        <end position="139"/>
    </location>
</feature>
<organism evidence="2 3">
    <name type="scientific">Didymella pomorum</name>
    <dbReference type="NCBI Taxonomy" id="749634"/>
    <lineage>
        <taxon>Eukaryota</taxon>
        <taxon>Fungi</taxon>
        <taxon>Dikarya</taxon>
        <taxon>Ascomycota</taxon>
        <taxon>Pezizomycotina</taxon>
        <taxon>Dothideomycetes</taxon>
        <taxon>Pleosporomycetidae</taxon>
        <taxon>Pleosporales</taxon>
        <taxon>Pleosporineae</taxon>
        <taxon>Didymellaceae</taxon>
        <taxon>Didymella</taxon>
    </lineage>
</organism>
<dbReference type="Proteomes" id="UP001140510">
    <property type="component" value="Unassembled WGS sequence"/>
</dbReference>
<accession>A0A9W8ZNH2</accession>
<keyword evidence="3" id="KW-1185">Reference proteome</keyword>
<comment type="caution">
    <text evidence="2">The sequence shown here is derived from an EMBL/GenBank/DDBJ whole genome shotgun (WGS) entry which is preliminary data.</text>
</comment>
<proteinExistence type="predicted"/>
<dbReference type="Gene3D" id="3.30.70.100">
    <property type="match status" value="1"/>
</dbReference>
<name>A0A9W8ZNH2_9PLEO</name>
<sequence>MPPASESEIMASLTTTLSLPVTRVATFQFHPHITATQKADRARAFLELYEQHPELVLEGPKGGRPLDTKLELTGVKREKEWDLGFVVVFKDEAARLQFDSDPGHESLKVYIQFLLSYAEVTQRQNETDPLLAQVFVYDFVAEKNLGW</sequence>
<evidence type="ECO:0000313" key="2">
    <source>
        <dbReference type="EMBL" id="KAJ4412155.1"/>
    </source>
</evidence>